<evidence type="ECO:0000256" key="1">
    <source>
        <dbReference type="SAM" id="MobiDB-lite"/>
    </source>
</evidence>
<sequence>MEPPFKHKPAVESVAIPRKVIDPPPLFPFGGTAVPERELPDPLGGEANPVAASEDFELCRFAEGAEHLKRHARCLVPFELVEVETEDKDGGAGRVEGERGLEAADHKDPVAVAPNEAGALEDVEYVPPLVALEARPRRRRCCGDVAGEKFPLVPPGGTDVAESESGVVDE</sequence>
<dbReference type="EMBL" id="CP144697">
    <property type="protein sequence ID" value="WVZ15404.1"/>
    <property type="molecule type" value="Genomic_DNA"/>
</dbReference>
<name>A0AAQ3NSV1_VIGMU</name>
<feature type="region of interest" description="Disordered" evidence="1">
    <location>
        <begin position="85"/>
        <end position="109"/>
    </location>
</feature>
<reference evidence="2 3" key="1">
    <citation type="journal article" date="2023" name="Life. Sci Alliance">
        <title>Evolutionary insights into 3D genome organization and epigenetic landscape of Vigna mungo.</title>
        <authorList>
            <person name="Junaid A."/>
            <person name="Singh B."/>
            <person name="Bhatia S."/>
        </authorList>
    </citation>
    <scope>NUCLEOTIDE SEQUENCE [LARGE SCALE GENOMIC DNA]</scope>
    <source>
        <strain evidence="2">Urdbean</strain>
    </source>
</reference>
<proteinExistence type="predicted"/>
<keyword evidence="3" id="KW-1185">Reference proteome</keyword>
<evidence type="ECO:0000313" key="2">
    <source>
        <dbReference type="EMBL" id="WVZ15404.1"/>
    </source>
</evidence>
<dbReference type="AlphaFoldDB" id="A0AAQ3NSV1"/>
<evidence type="ECO:0000313" key="3">
    <source>
        <dbReference type="Proteomes" id="UP001374535"/>
    </source>
</evidence>
<gene>
    <name evidence="2" type="ORF">V8G54_012970</name>
</gene>
<protein>
    <submittedName>
        <fullName evidence="2">Uncharacterized protein</fullName>
    </submittedName>
</protein>
<feature type="region of interest" description="Disordered" evidence="1">
    <location>
        <begin position="29"/>
        <end position="48"/>
    </location>
</feature>
<dbReference type="Proteomes" id="UP001374535">
    <property type="component" value="Chromosome 4"/>
</dbReference>
<feature type="compositionally biased region" description="Basic and acidic residues" evidence="1">
    <location>
        <begin position="88"/>
        <end position="109"/>
    </location>
</feature>
<accession>A0AAQ3NSV1</accession>
<organism evidence="2 3">
    <name type="scientific">Vigna mungo</name>
    <name type="common">Black gram</name>
    <name type="synonym">Phaseolus mungo</name>
    <dbReference type="NCBI Taxonomy" id="3915"/>
    <lineage>
        <taxon>Eukaryota</taxon>
        <taxon>Viridiplantae</taxon>
        <taxon>Streptophyta</taxon>
        <taxon>Embryophyta</taxon>
        <taxon>Tracheophyta</taxon>
        <taxon>Spermatophyta</taxon>
        <taxon>Magnoliopsida</taxon>
        <taxon>eudicotyledons</taxon>
        <taxon>Gunneridae</taxon>
        <taxon>Pentapetalae</taxon>
        <taxon>rosids</taxon>
        <taxon>fabids</taxon>
        <taxon>Fabales</taxon>
        <taxon>Fabaceae</taxon>
        <taxon>Papilionoideae</taxon>
        <taxon>50 kb inversion clade</taxon>
        <taxon>NPAAA clade</taxon>
        <taxon>indigoferoid/millettioid clade</taxon>
        <taxon>Phaseoleae</taxon>
        <taxon>Vigna</taxon>
    </lineage>
</organism>